<evidence type="ECO:0000256" key="1">
    <source>
        <dbReference type="SAM" id="MobiDB-lite"/>
    </source>
</evidence>
<dbReference type="GO" id="GO:0000226">
    <property type="term" value="P:microtubule cytoskeleton organization"/>
    <property type="evidence" value="ECO:0007669"/>
    <property type="project" value="TreeGrafter"/>
</dbReference>
<organism evidence="2 3">
    <name type="scientific">Synaphobranchus kaupii</name>
    <name type="common">Kaup's arrowtooth eel</name>
    <dbReference type="NCBI Taxonomy" id="118154"/>
    <lineage>
        <taxon>Eukaryota</taxon>
        <taxon>Metazoa</taxon>
        <taxon>Chordata</taxon>
        <taxon>Craniata</taxon>
        <taxon>Vertebrata</taxon>
        <taxon>Euteleostomi</taxon>
        <taxon>Actinopterygii</taxon>
        <taxon>Neopterygii</taxon>
        <taxon>Teleostei</taxon>
        <taxon>Anguilliformes</taxon>
        <taxon>Synaphobranchidae</taxon>
        <taxon>Synaphobranchus</taxon>
    </lineage>
</organism>
<evidence type="ECO:0000313" key="3">
    <source>
        <dbReference type="Proteomes" id="UP001152622"/>
    </source>
</evidence>
<dbReference type="OrthoDB" id="63891at2759"/>
<dbReference type="GO" id="GO:0008017">
    <property type="term" value="F:microtubule binding"/>
    <property type="evidence" value="ECO:0007669"/>
    <property type="project" value="TreeGrafter"/>
</dbReference>
<dbReference type="PANTHER" id="PTHR21567:SF87">
    <property type="entry name" value="CRESCERIN-LIKE PROTEIN CHE-12"/>
    <property type="match status" value="1"/>
</dbReference>
<protein>
    <recommendedName>
        <fullName evidence="4">TOG domain-containing protein</fullName>
    </recommendedName>
</protein>
<dbReference type="AlphaFoldDB" id="A0A9Q1FK26"/>
<proteinExistence type="predicted"/>
<comment type="caution">
    <text evidence="2">The sequence shown here is derived from an EMBL/GenBank/DDBJ whole genome shotgun (WGS) entry which is preliminary data.</text>
</comment>
<evidence type="ECO:0008006" key="4">
    <source>
        <dbReference type="Google" id="ProtNLM"/>
    </source>
</evidence>
<dbReference type="GO" id="GO:0005929">
    <property type="term" value="C:cilium"/>
    <property type="evidence" value="ECO:0007669"/>
    <property type="project" value="TreeGrafter"/>
</dbReference>
<feature type="region of interest" description="Disordered" evidence="1">
    <location>
        <begin position="1"/>
        <end position="26"/>
    </location>
</feature>
<accession>A0A9Q1FK26</accession>
<dbReference type="SUPFAM" id="SSF48371">
    <property type="entry name" value="ARM repeat"/>
    <property type="match status" value="1"/>
</dbReference>
<dbReference type="EMBL" id="JAINUF010000005">
    <property type="protein sequence ID" value="KAJ8360268.1"/>
    <property type="molecule type" value="Genomic_DNA"/>
</dbReference>
<dbReference type="InterPro" id="IPR011989">
    <property type="entry name" value="ARM-like"/>
</dbReference>
<evidence type="ECO:0000313" key="2">
    <source>
        <dbReference type="EMBL" id="KAJ8360268.1"/>
    </source>
</evidence>
<name>A0A9Q1FK26_SYNKA</name>
<keyword evidence="3" id="KW-1185">Reference proteome</keyword>
<dbReference type="Proteomes" id="UP001152622">
    <property type="component" value="Chromosome 5"/>
</dbReference>
<dbReference type="PANTHER" id="PTHR21567">
    <property type="entry name" value="CLASP"/>
    <property type="match status" value="1"/>
</dbReference>
<dbReference type="InterPro" id="IPR016024">
    <property type="entry name" value="ARM-type_fold"/>
</dbReference>
<feature type="region of interest" description="Disordered" evidence="1">
    <location>
        <begin position="46"/>
        <end position="75"/>
    </location>
</feature>
<reference evidence="2" key="1">
    <citation type="journal article" date="2023" name="Science">
        <title>Genome structures resolve the early diversification of teleost fishes.</title>
        <authorList>
            <person name="Parey E."/>
            <person name="Louis A."/>
            <person name="Montfort J."/>
            <person name="Bouchez O."/>
            <person name="Roques C."/>
            <person name="Iampietro C."/>
            <person name="Lluch J."/>
            <person name="Castinel A."/>
            <person name="Donnadieu C."/>
            <person name="Desvignes T."/>
            <person name="Floi Bucao C."/>
            <person name="Jouanno E."/>
            <person name="Wen M."/>
            <person name="Mejri S."/>
            <person name="Dirks R."/>
            <person name="Jansen H."/>
            <person name="Henkel C."/>
            <person name="Chen W.J."/>
            <person name="Zahm M."/>
            <person name="Cabau C."/>
            <person name="Klopp C."/>
            <person name="Thompson A.W."/>
            <person name="Robinson-Rechavi M."/>
            <person name="Braasch I."/>
            <person name="Lecointre G."/>
            <person name="Bobe J."/>
            <person name="Postlethwait J.H."/>
            <person name="Berthelot C."/>
            <person name="Roest Crollius H."/>
            <person name="Guiguen Y."/>
        </authorList>
    </citation>
    <scope>NUCLEOTIDE SEQUENCE</scope>
    <source>
        <strain evidence="2">WJC10195</strain>
    </source>
</reference>
<gene>
    <name evidence="2" type="ORF">SKAU_G00167930</name>
</gene>
<dbReference type="Gene3D" id="1.25.10.10">
    <property type="entry name" value="Leucine-rich Repeat Variant"/>
    <property type="match status" value="1"/>
</dbReference>
<sequence length="444" mass="49496">MGQACPKKLRVHLSDDNRNRQNNVRHPSDDAALLFLVASEQPGPSALRLTQTGATSEPLGPSAQRLTKKQLTTKGHVKKYSDVHAGNAQAESTNQLIWMSSVPPRDSMPAGSRVYVVRRMKLPDDRVQTVIDEVPEPKRAQMKKPKKLEEVTDFGQTEPLIESSDSPVQDMCKKAVSIQSTVLGQSESQALKSTLPSQSESRALSQAQVAKTTRRNAYIKQLMARMGSKEIEERIRAIGQLVDDCTLKPSMVVSCIFPVFDSIRARLVESNRMVNLHMLKALGTIIPQMKESLSKVVYMLIPAIINNHINSKTYAIYIAALAAIRSIVHNLDNSFLLEIFVTKTQLLSGHAKTDLTDIVADMAMELYPRRPKMVEQEVLPLLWHLLVVCSRSAATVTLFRALYFHMGPRLWASAACQPLSIRRGLHQLLSSAHGYKKKHTSEHL</sequence>
<dbReference type="GO" id="GO:0005881">
    <property type="term" value="C:cytoplasmic microtubule"/>
    <property type="evidence" value="ECO:0007669"/>
    <property type="project" value="TreeGrafter"/>
</dbReference>